<feature type="signal peptide" evidence="1">
    <location>
        <begin position="1"/>
        <end position="24"/>
    </location>
</feature>
<dbReference type="OrthoDB" id="10531359at2759"/>
<dbReference type="Proteomes" id="UP000325672">
    <property type="component" value="Unassembled WGS sequence"/>
</dbReference>
<dbReference type="GeneID" id="43638948"/>
<gene>
    <name evidence="2" type="ORF">BDV38DRAFT_248533</name>
</gene>
<reference evidence="2 3" key="1">
    <citation type="submission" date="2019-04" db="EMBL/GenBank/DDBJ databases">
        <title>Friends and foes A comparative genomics study of 23 Aspergillus species from section Flavi.</title>
        <authorList>
            <consortium name="DOE Joint Genome Institute"/>
            <person name="Kjaerbolling I."/>
            <person name="Vesth T."/>
            <person name="Frisvad J.C."/>
            <person name="Nybo J.L."/>
            <person name="Theobald S."/>
            <person name="Kildgaard S."/>
            <person name="Isbrandt T."/>
            <person name="Kuo A."/>
            <person name="Sato A."/>
            <person name="Lyhne E.K."/>
            <person name="Kogle M.E."/>
            <person name="Wiebenga A."/>
            <person name="Kun R.S."/>
            <person name="Lubbers R.J."/>
            <person name="Makela M.R."/>
            <person name="Barry K."/>
            <person name="Chovatia M."/>
            <person name="Clum A."/>
            <person name="Daum C."/>
            <person name="Haridas S."/>
            <person name="He G."/>
            <person name="LaButti K."/>
            <person name="Lipzen A."/>
            <person name="Mondo S."/>
            <person name="Riley R."/>
            <person name="Salamov A."/>
            <person name="Simmons B.A."/>
            <person name="Magnuson J.K."/>
            <person name="Henrissat B."/>
            <person name="Mortensen U.H."/>
            <person name="Larsen T.O."/>
            <person name="Devries R.P."/>
            <person name="Grigoriev I.V."/>
            <person name="Machida M."/>
            <person name="Baker S.E."/>
            <person name="Andersen M.R."/>
        </authorList>
    </citation>
    <scope>NUCLEOTIDE SEQUENCE [LARGE SCALE GENOMIC DNA]</scope>
    <source>
        <strain evidence="2 3">CBS 117625</strain>
    </source>
</reference>
<accession>A0A5N6SSS6</accession>
<evidence type="ECO:0000313" key="2">
    <source>
        <dbReference type="EMBL" id="KAE8136879.1"/>
    </source>
</evidence>
<feature type="chain" id="PRO_5024990801" description="Secreted protein" evidence="1">
    <location>
        <begin position="25"/>
        <end position="75"/>
    </location>
</feature>
<proteinExistence type="predicted"/>
<dbReference type="EMBL" id="ML743581">
    <property type="protein sequence ID" value="KAE8136879.1"/>
    <property type="molecule type" value="Genomic_DNA"/>
</dbReference>
<sequence>MLCRPIVGLLLLVLPHHFRLSAYAVSVSYFWLRTLSRRPPMSSPLLVAPPGVPREGKATNLVVVYPAPLLEDRNK</sequence>
<evidence type="ECO:0000256" key="1">
    <source>
        <dbReference type="SAM" id="SignalP"/>
    </source>
</evidence>
<keyword evidence="3" id="KW-1185">Reference proteome</keyword>
<keyword evidence="1" id="KW-0732">Signal</keyword>
<evidence type="ECO:0008006" key="4">
    <source>
        <dbReference type="Google" id="ProtNLM"/>
    </source>
</evidence>
<dbReference type="AlphaFoldDB" id="A0A5N6SSS6"/>
<organism evidence="2 3">
    <name type="scientific">Aspergillus pseudotamarii</name>
    <dbReference type="NCBI Taxonomy" id="132259"/>
    <lineage>
        <taxon>Eukaryota</taxon>
        <taxon>Fungi</taxon>
        <taxon>Dikarya</taxon>
        <taxon>Ascomycota</taxon>
        <taxon>Pezizomycotina</taxon>
        <taxon>Eurotiomycetes</taxon>
        <taxon>Eurotiomycetidae</taxon>
        <taxon>Eurotiales</taxon>
        <taxon>Aspergillaceae</taxon>
        <taxon>Aspergillus</taxon>
        <taxon>Aspergillus subgen. Circumdati</taxon>
    </lineage>
</organism>
<name>A0A5N6SSS6_ASPPS</name>
<evidence type="ECO:0000313" key="3">
    <source>
        <dbReference type="Proteomes" id="UP000325672"/>
    </source>
</evidence>
<dbReference type="RefSeq" id="XP_031912942.1">
    <property type="nucleotide sequence ID" value="XM_032054738.1"/>
</dbReference>
<protein>
    <recommendedName>
        <fullName evidence="4">Secreted protein</fullName>
    </recommendedName>
</protein>